<protein>
    <submittedName>
        <fullName evidence="7">Hydroxymethylglutaryl-CoA synthase</fullName>
        <ecNumber evidence="7">2.3.3.10</ecNumber>
    </submittedName>
</protein>
<keyword evidence="7" id="KW-0012">Acyltransferase</keyword>
<feature type="active site" description="Proton donor/acceptor" evidence="3">
    <location>
        <position position="79"/>
    </location>
</feature>
<feature type="binding site" evidence="4">
    <location>
        <position position="275"/>
    </location>
    <ligand>
        <name>(3S)-3-hydroxy-3-methylglutaryl-CoA</name>
        <dbReference type="ChEBI" id="CHEBI:43074"/>
    </ligand>
</feature>
<proteinExistence type="inferred from homology"/>
<feature type="binding site" evidence="4">
    <location>
        <position position="242"/>
    </location>
    <ligand>
        <name>(3S)-3-hydroxy-3-methylglutaryl-CoA</name>
        <dbReference type="ChEBI" id="CHEBI:43074"/>
    </ligand>
</feature>
<evidence type="ECO:0000256" key="4">
    <source>
        <dbReference type="PIRSR" id="PIRSR611554-2"/>
    </source>
</evidence>
<dbReference type="Gene3D" id="3.40.47.10">
    <property type="match status" value="2"/>
</dbReference>
<feature type="binding site" evidence="4">
    <location>
        <position position="143"/>
    </location>
    <ligand>
        <name>(3S)-3-hydroxy-3-methylglutaryl-CoA</name>
        <dbReference type="ChEBI" id="CHEBI:43074"/>
    </ligand>
</feature>
<dbReference type="NCBIfam" id="TIGR01835">
    <property type="entry name" value="HMG-CoA-S_prok"/>
    <property type="match status" value="1"/>
</dbReference>
<dbReference type="InterPro" id="IPR011554">
    <property type="entry name" value="HMG_CoA_synthase_prok"/>
</dbReference>
<evidence type="ECO:0000259" key="5">
    <source>
        <dbReference type="Pfam" id="PF01154"/>
    </source>
</evidence>
<keyword evidence="2 7" id="KW-0808">Transferase</keyword>
<feature type="active site" description="Proton donor/acceptor" evidence="3">
    <location>
        <position position="233"/>
    </location>
</feature>
<reference evidence="7" key="1">
    <citation type="journal article" date="2021" name="PeerJ">
        <title>Extensive microbial diversity within the chicken gut microbiome revealed by metagenomics and culture.</title>
        <authorList>
            <person name="Gilroy R."/>
            <person name="Ravi A."/>
            <person name="Getino M."/>
            <person name="Pursley I."/>
            <person name="Horton D.L."/>
            <person name="Alikhan N.F."/>
            <person name="Baker D."/>
            <person name="Gharbi K."/>
            <person name="Hall N."/>
            <person name="Watson M."/>
            <person name="Adriaenssens E.M."/>
            <person name="Foster-Nyarko E."/>
            <person name="Jarju S."/>
            <person name="Secka A."/>
            <person name="Antonio M."/>
            <person name="Oren A."/>
            <person name="Chaudhuri R.R."/>
            <person name="La Ragione R."/>
            <person name="Hildebrand F."/>
            <person name="Pallen M.J."/>
        </authorList>
    </citation>
    <scope>NUCLEOTIDE SEQUENCE</scope>
    <source>
        <strain evidence="7">876</strain>
    </source>
</reference>
<evidence type="ECO:0000256" key="1">
    <source>
        <dbReference type="ARBA" id="ARBA00007061"/>
    </source>
</evidence>
<comment type="caution">
    <text evidence="7">The sequence shown here is derived from an EMBL/GenBank/DDBJ whole genome shotgun (WGS) entry which is preliminary data.</text>
</comment>
<dbReference type="InterPro" id="IPR016039">
    <property type="entry name" value="Thiolase-like"/>
</dbReference>
<dbReference type="GO" id="GO:0006084">
    <property type="term" value="P:acetyl-CoA metabolic process"/>
    <property type="evidence" value="ECO:0007669"/>
    <property type="project" value="InterPro"/>
</dbReference>
<dbReference type="SUPFAM" id="SSF53901">
    <property type="entry name" value="Thiolase-like"/>
    <property type="match status" value="2"/>
</dbReference>
<accession>A0A9E2NUT8</accession>
<dbReference type="AlphaFoldDB" id="A0A9E2NUT8"/>
<dbReference type="Proteomes" id="UP000824180">
    <property type="component" value="Unassembled WGS sequence"/>
</dbReference>
<dbReference type="PANTHER" id="PTHR43323">
    <property type="entry name" value="3-HYDROXY-3-METHYLGLUTARYL COENZYME A SYNTHASE"/>
    <property type="match status" value="1"/>
</dbReference>
<dbReference type="InterPro" id="IPR013746">
    <property type="entry name" value="HMG_CoA_synt_C_dom"/>
</dbReference>
<organism evidence="7 8">
    <name type="scientific">Candidatus Limosilactobacillus merdavium</name>
    <dbReference type="NCBI Taxonomy" id="2838651"/>
    <lineage>
        <taxon>Bacteria</taxon>
        <taxon>Bacillati</taxon>
        <taxon>Bacillota</taxon>
        <taxon>Bacilli</taxon>
        <taxon>Lactobacillales</taxon>
        <taxon>Lactobacillaceae</taxon>
        <taxon>Limosilactobacillus</taxon>
    </lineage>
</organism>
<dbReference type="CDD" id="cd00827">
    <property type="entry name" value="init_cond_enzymes"/>
    <property type="match status" value="1"/>
</dbReference>
<evidence type="ECO:0000313" key="8">
    <source>
        <dbReference type="Proteomes" id="UP000824180"/>
    </source>
</evidence>
<gene>
    <name evidence="7" type="ORF">H9843_01580</name>
</gene>
<feature type="active site" description="Acyl-thioester intermediate" evidence="3">
    <location>
        <position position="111"/>
    </location>
</feature>
<dbReference type="Pfam" id="PF08540">
    <property type="entry name" value="HMG_CoA_synt_C"/>
    <property type="match status" value="1"/>
</dbReference>
<feature type="domain" description="Hydroxymethylglutaryl-coenzyme A synthase C-terminal" evidence="6">
    <location>
        <begin position="258"/>
        <end position="350"/>
    </location>
</feature>
<evidence type="ECO:0000256" key="3">
    <source>
        <dbReference type="PIRSR" id="PIRSR611554-1"/>
    </source>
</evidence>
<dbReference type="Pfam" id="PF01154">
    <property type="entry name" value="HMG_CoA_synt_N"/>
    <property type="match status" value="1"/>
</dbReference>
<dbReference type="PANTHER" id="PTHR43323:SF2">
    <property type="entry name" value="HYDROXYMETHYLGLUTARYL-COA SYNTHASE"/>
    <property type="match status" value="1"/>
</dbReference>
<comment type="similarity">
    <text evidence="1">Belongs to the thiolase-like superfamily. HMG-CoA synthase family.</text>
</comment>
<dbReference type="InterPro" id="IPR013528">
    <property type="entry name" value="HMG_CoA_synth_N"/>
</dbReference>
<dbReference type="GO" id="GO:0004421">
    <property type="term" value="F:hydroxymethylglutaryl-CoA synthase activity"/>
    <property type="evidence" value="ECO:0007669"/>
    <property type="project" value="UniProtKB-EC"/>
</dbReference>
<evidence type="ECO:0000313" key="7">
    <source>
        <dbReference type="EMBL" id="MBU3829581.1"/>
    </source>
</evidence>
<evidence type="ECO:0000256" key="2">
    <source>
        <dbReference type="ARBA" id="ARBA00022679"/>
    </source>
</evidence>
<feature type="domain" description="Hydroxymethylglutaryl-coenzyme A synthase N-terminal" evidence="5">
    <location>
        <begin position="3"/>
        <end position="165"/>
    </location>
</feature>
<dbReference type="EMBL" id="JAHLFK010000011">
    <property type="protein sequence ID" value="MBU3829581.1"/>
    <property type="molecule type" value="Genomic_DNA"/>
</dbReference>
<sequence>MKIGIDKMAFATTDEYIDLRELARKRGEEPDKYTIGIGQDHQAVVPATQDIVTLGATAAQKLLTDDDKKHLSTIIVATESGIDNSKASAIYIKHLLGLNDFIRAVELKEACYSATAGIQFAKGLVAMNPQSSVLVIAADIARYGLNTPGEVTQGAGAVAMLITANPRILALEDTTVSYTKDVMDFWRPLYATEACVDGKYSTNVYIEFFLECWQRYQQLTGRQLDDFTALTFHLPFTKMGKKGLEGLLKDDHSAIAEKMRHQLTASQKYSREVGNLYTGSLYLSVMSLLQNGDVKAGDRIGLFSYGSGAEGEFYTGILQAGFEKQLNDVKSDLAKRHQISIADYEEKFNSQLGMNPNDIEFDPKSDPAPFVLTGQKDHKRIYKVR</sequence>
<dbReference type="EC" id="2.3.3.10" evidence="7"/>
<name>A0A9E2NUT8_9LACO</name>
<reference evidence="7" key="2">
    <citation type="submission" date="2021-04" db="EMBL/GenBank/DDBJ databases">
        <authorList>
            <person name="Gilroy R."/>
        </authorList>
    </citation>
    <scope>NUCLEOTIDE SEQUENCE</scope>
    <source>
        <strain evidence="7">876</strain>
    </source>
</reference>
<evidence type="ECO:0000259" key="6">
    <source>
        <dbReference type="Pfam" id="PF08540"/>
    </source>
</evidence>